<proteinExistence type="predicted"/>
<organism evidence="1 2">
    <name type="scientific">Gigaspora margarita</name>
    <dbReference type="NCBI Taxonomy" id="4874"/>
    <lineage>
        <taxon>Eukaryota</taxon>
        <taxon>Fungi</taxon>
        <taxon>Fungi incertae sedis</taxon>
        <taxon>Mucoromycota</taxon>
        <taxon>Glomeromycotina</taxon>
        <taxon>Glomeromycetes</taxon>
        <taxon>Diversisporales</taxon>
        <taxon>Gigasporaceae</taxon>
        <taxon>Gigaspora</taxon>
    </lineage>
</organism>
<comment type="caution">
    <text evidence="1">The sequence shown here is derived from an EMBL/GenBank/DDBJ whole genome shotgun (WGS) entry which is preliminary data.</text>
</comment>
<protein>
    <submittedName>
        <fullName evidence="1">18296_t:CDS:1</fullName>
    </submittedName>
</protein>
<evidence type="ECO:0000313" key="1">
    <source>
        <dbReference type="EMBL" id="CAG8793307.1"/>
    </source>
</evidence>
<name>A0ABN7VR16_GIGMA</name>
<sequence length="152" mass="17961">MLELEENELLILKSNDLARKIFCHYILDRCQNGDVIALRRALKYFKKTMTANDLDEVYETTFQSIINFLIENHRVHILLYNEWREFMQMLITIPEVVKECSVEMLKNIRIWSEVTAERLKDYIINERTKNCIGGLYNINTFPSPPAKNATTN</sequence>
<reference evidence="1 2" key="1">
    <citation type="submission" date="2021-06" db="EMBL/GenBank/DDBJ databases">
        <authorList>
            <person name="Kallberg Y."/>
            <person name="Tangrot J."/>
            <person name="Rosling A."/>
        </authorList>
    </citation>
    <scope>NUCLEOTIDE SEQUENCE [LARGE SCALE GENOMIC DNA]</scope>
    <source>
        <strain evidence="1 2">120-4 pot B 10/14</strain>
    </source>
</reference>
<dbReference type="Proteomes" id="UP000789901">
    <property type="component" value="Unassembled WGS sequence"/>
</dbReference>
<keyword evidence="2" id="KW-1185">Reference proteome</keyword>
<evidence type="ECO:0000313" key="2">
    <source>
        <dbReference type="Proteomes" id="UP000789901"/>
    </source>
</evidence>
<dbReference type="EMBL" id="CAJVQB010020065">
    <property type="protein sequence ID" value="CAG8793307.1"/>
    <property type="molecule type" value="Genomic_DNA"/>
</dbReference>
<gene>
    <name evidence="1" type="ORF">GMARGA_LOCUS21595</name>
</gene>
<accession>A0ABN7VR16</accession>